<feature type="compositionally biased region" description="Polar residues" evidence="1">
    <location>
        <begin position="386"/>
        <end position="397"/>
    </location>
</feature>
<dbReference type="EMBL" id="JAIXMP010000034">
    <property type="protein sequence ID" value="KAI9249709.1"/>
    <property type="molecule type" value="Genomic_DNA"/>
</dbReference>
<feature type="compositionally biased region" description="Polar residues" evidence="1">
    <location>
        <begin position="313"/>
        <end position="323"/>
    </location>
</feature>
<gene>
    <name evidence="3" type="ORF">BDA99DRAFT_608580</name>
</gene>
<organism evidence="3 4">
    <name type="scientific">Phascolomyces articulosus</name>
    <dbReference type="NCBI Taxonomy" id="60185"/>
    <lineage>
        <taxon>Eukaryota</taxon>
        <taxon>Fungi</taxon>
        <taxon>Fungi incertae sedis</taxon>
        <taxon>Mucoromycota</taxon>
        <taxon>Mucoromycotina</taxon>
        <taxon>Mucoromycetes</taxon>
        <taxon>Mucorales</taxon>
        <taxon>Lichtheimiaceae</taxon>
        <taxon>Phascolomyces</taxon>
    </lineage>
</organism>
<feature type="region of interest" description="Disordered" evidence="1">
    <location>
        <begin position="311"/>
        <end position="397"/>
    </location>
</feature>
<feature type="transmembrane region" description="Helical" evidence="2">
    <location>
        <begin position="160"/>
        <end position="179"/>
    </location>
</feature>
<feature type="region of interest" description="Disordered" evidence="1">
    <location>
        <begin position="242"/>
        <end position="284"/>
    </location>
</feature>
<evidence type="ECO:0000313" key="3">
    <source>
        <dbReference type="EMBL" id="KAI9249709.1"/>
    </source>
</evidence>
<feature type="compositionally biased region" description="Low complexity" evidence="1">
    <location>
        <begin position="445"/>
        <end position="462"/>
    </location>
</feature>
<keyword evidence="4" id="KW-1185">Reference proteome</keyword>
<evidence type="ECO:0000256" key="1">
    <source>
        <dbReference type="SAM" id="MobiDB-lite"/>
    </source>
</evidence>
<feature type="transmembrane region" description="Helical" evidence="2">
    <location>
        <begin position="21"/>
        <end position="39"/>
    </location>
</feature>
<keyword evidence="2" id="KW-1133">Transmembrane helix</keyword>
<reference evidence="3" key="2">
    <citation type="submission" date="2023-02" db="EMBL/GenBank/DDBJ databases">
        <authorList>
            <consortium name="DOE Joint Genome Institute"/>
            <person name="Mondo S.J."/>
            <person name="Chang Y."/>
            <person name="Wang Y."/>
            <person name="Ahrendt S."/>
            <person name="Andreopoulos W."/>
            <person name="Barry K."/>
            <person name="Beard J."/>
            <person name="Benny G.L."/>
            <person name="Blankenship S."/>
            <person name="Bonito G."/>
            <person name="Cuomo C."/>
            <person name="Desiro A."/>
            <person name="Gervers K.A."/>
            <person name="Hundley H."/>
            <person name="Kuo A."/>
            <person name="LaButti K."/>
            <person name="Lang B.F."/>
            <person name="Lipzen A."/>
            <person name="O'Donnell K."/>
            <person name="Pangilinan J."/>
            <person name="Reynolds N."/>
            <person name="Sandor L."/>
            <person name="Smith M.W."/>
            <person name="Tsang A."/>
            <person name="Grigoriev I.V."/>
            <person name="Stajich J.E."/>
            <person name="Spatafora J.W."/>
        </authorList>
    </citation>
    <scope>NUCLEOTIDE SEQUENCE</scope>
    <source>
        <strain evidence="3">RSA 2281</strain>
    </source>
</reference>
<feature type="compositionally biased region" description="Polar residues" evidence="1">
    <location>
        <begin position="415"/>
        <end position="444"/>
    </location>
</feature>
<feature type="compositionally biased region" description="Low complexity" evidence="1">
    <location>
        <begin position="246"/>
        <end position="274"/>
    </location>
</feature>
<accession>A0AAD5P9D1</accession>
<keyword evidence="2" id="KW-0812">Transmembrane</keyword>
<keyword evidence="2" id="KW-0472">Membrane</keyword>
<reference evidence="3" key="1">
    <citation type="journal article" date="2022" name="IScience">
        <title>Evolution of zygomycete secretomes and the origins of terrestrial fungal ecologies.</title>
        <authorList>
            <person name="Chang Y."/>
            <person name="Wang Y."/>
            <person name="Mondo S."/>
            <person name="Ahrendt S."/>
            <person name="Andreopoulos W."/>
            <person name="Barry K."/>
            <person name="Beard J."/>
            <person name="Benny G.L."/>
            <person name="Blankenship S."/>
            <person name="Bonito G."/>
            <person name="Cuomo C."/>
            <person name="Desiro A."/>
            <person name="Gervers K.A."/>
            <person name="Hundley H."/>
            <person name="Kuo A."/>
            <person name="LaButti K."/>
            <person name="Lang B.F."/>
            <person name="Lipzen A."/>
            <person name="O'Donnell K."/>
            <person name="Pangilinan J."/>
            <person name="Reynolds N."/>
            <person name="Sandor L."/>
            <person name="Smith M.E."/>
            <person name="Tsang A."/>
            <person name="Grigoriev I.V."/>
            <person name="Stajich J.E."/>
            <person name="Spatafora J.W."/>
        </authorList>
    </citation>
    <scope>NUCLEOTIDE SEQUENCE</scope>
    <source>
        <strain evidence="3">RSA 2281</strain>
    </source>
</reference>
<dbReference type="Gene3D" id="1.20.140.150">
    <property type="match status" value="1"/>
</dbReference>
<sequence>MRRHSQQPPSPFLHRVFLPSLRSTLLALAVLAIGFGSWLETNDSIDDCSVRNHLALSKVSLYRNLTSDTLSPDTVTFGLWKHCFIYALNCTCTPTRLTYEPDVPTVLEAAISNTTTIPTSHDTSYWRVIPFALATALGGIAFIVGVIVHRLENRKLQWCNAGLVFAATITLIIGFGYTYHQYTSIIQHACDQLDHHCVAIHHGTEFIVLVIGIILIGLSLFLWAYAPPQSLLQEQHQNGYDGYATSPHYHPSNNSNSNNYNNNKNQRLSSSSPSSDHRRHTHTSDVLEPWREVALFDEKLRSDASYRPIYDDYNSSSSPTTPTHMVGGPLPPPPSTSNRYRRRQSNDHVMNYSHHPSYQQQQSMEGEILQPPSKPFVSSPRRASHGSGNTFGANNMLRNSRGSSIMLEDNEYYYSSGTSSDGNHSPTHTSYRRSSSAMSPNYPTSNHPHNNNNNHRQRSQSPYSRPGTAPPTTTHPLNRKVITDQRISAYLQQQQQQ</sequence>
<evidence type="ECO:0000256" key="2">
    <source>
        <dbReference type="SAM" id="Phobius"/>
    </source>
</evidence>
<comment type="caution">
    <text evidence="3">The sequence shown here is derived from an EMBL/GenBank/DDBJ whole genome shotgun (WGS) entry which is preliminary data.</text>
</comment>
<feature type="region of interest" description="Disordered" evidence="1">
    <location>
        <begin position="415"/>
        <end position="480"/>
    </location>
</feature>
<proteinExistence type="predicted"/>
<evidence type="ECO:0000313" key="4">
    <source>
        <dbReference type="Proteomes" id="UP001209540"/>
    </source>
</evidence>
<protein>
    <submittedName>
        <fullName evidence="3">Uncharacterized protein</fullName>
    </submittedName>
</protein>
<feature type="transmembrane region" description="Helical" evidence="2">
    <location>
        <begin position="128"/>
        <end position="148"/>
    </location>
</feature>
<dbReference type="Proteomes" id="UP001209540">
    <property type="component" value="Unassembled WGS sequence"/>
</dbReference>
<name>A0AAD5P9D1_9FUNG</name>
<feature type="transmembrane region" description="Helical" evidence="2">
    <location>
        <begin position="206"/>
        <end position="226"/>
    </location>
</feature>
<dbReference type="AlphaFoldDB" id="A0AAD5P9D1"/>